<proteinExistence type="predicted"/>
<sequence>MAPSFAREFNPPQTTKYNQKTKKCTIEAFLAGKDPYRVVPENQLPTPWRFAATDPSTKLSSIMTSEHFRSRIQYVLKKYDIIAERLEPFQILGRPGPNTPPVDILFISTNDEDTTYWVDAVSQLLTLFRKEGFAESKIKIEIRNPTKM</sequence>
<comment type="caution">
    <text evidence="1">The sequence shown here is derived from an EMBL/GenBank/DDBJ whole genome shotgun (WGS) entry which is preliminary data.</text>
</comment>
<dbReference type="AlphaFoldDB" id="A0A8H4RCU6"/>
<evidence type="ECO:0000313" key="1">
    <source>
        <dbReference type="EMBL" id="KAF4626568.1"/>
    </source>
</evidence>
<dbReference type="EMBL" id="JAAMPI010001129">
    <property type="protein sequence ID" value="KAF4626568.1"/>
    <property type="molecule type" value="Genomic_DNA"/>
</dbReference>
<protein>
    <submittedName>
        <fullName evidence="1">Uncharacterized protein</fullName>
    </submittedName>
</protein>
<dbReference type="OrthoDB" id="5424209at2759"/>
<evidence type="ECO:0000313" key="2">
    <source>
        <dbReference type="Proteomes" id="UP000566819"/>
    </source>
</evidence>
<gene>
    <name evidence="1" type="ORF">G7Y89_g11593</name>
</gene>
<organism evidence="1 2">
    <name type="scientific">Cudoniella acicularis</name>
    <dbReference type="NCBI Taxonomy" id="354080"/>
    <lineage>
        <taxon>Eukaryota</taxon>
        <taxon>Fungi</taxon>
        <taxon>Dikarya</taxon>
        <taxon>Ascomycota</taxon>
        <taxon>Pezizomycotina</taxon>
        <taxon>Leotiomycetes</taxon>
        <taxon>Helotiales</taxon>
        <taxon>Tricladiaceae</taxon>
        <taxon>Cudoniella</taxon>
    </lineage>
</organism>
<accession>A0A8H4RCU6</accession>
<reference evidence="1 2" key="1">
    <citation type="submission" date="2020-03" db="EMBL/GenBank/DDBJ databases">
        <title>Draft Genome Sequence of Cudoniella acicularis.</title>
        <authorList>
            <person name="Buettner E."/>
            <person name="Kellner H."/>
        </authorList>
    </citation>
    <scope>NUCLEOTIDE SEQUENCE [LARGE SCALE GENOMIC DNA]</scope>
    <source>
        <strain evidence="1 2">DSM 108380</strain>
    </source>
</reference>
<keyword evidence="2" id="KW-1185">Reference proteome</keyword>
<name>A0A8H4RCU6_9HELO</name>
<dbReference type="Proteomes" id="UP000566819">
    <property type="component" value="Unassembled WGS sequence"/>
</dbReference>